<sequence length="170" mass="18722">MITSAAAKNLCWLCGDVMGTRKAFALGPMCCINRVSAEPPSHYECAVFAAKACPFLSNPDARRRERDLPEAREVAGIMIERNPGVTAIWVTRFYSLMQVSNGVLFFVGEPEGLEFYARGRAATRAEIEASIASGIPHLEEVAKRDGRGAMSELKRMRKRFDALLADRVPA</sequence>
<accession>F7X3D0</accession>
<name>F7X3D0_SINMM</name>
<dbReference type="PATRIC" id="fig|707241.3.peg.1109"/>
<evidence type="ECO:0000313" key="2">
    <source>
        <dbReference type="Proteomes" id="UP000009045"/>
    </source>
</evidence>
<gene>
    <name evidence="1" type="ordered locus">SM11_chr1057</name>
</gene>
<dbReference type="RefSeq" id="WP_014529263.1">
    <property type="nucleotide sequence ID" value="NC_017325.1"/>
</dbReference>
<protein>
    <submittedName>
        <fullName evidence="1">Uncharacterized protein</fullName>
    </submittedName>
</protein>
<dbReference type="KEGG" id="smx:SM11_chr1057"/>
<dbReference type="AlphaFoldDB" id="F7X3D0"/>
<reference evidence="1 2" key="1">
    <citation type="journal article" date="2011" name="J. Biotechnol.">
        <title>The complete genome sequence of the dominant Sinorhizobium meliloti field isolate SM11 extends the S. meliloti pan-genome.</title>
        <authorList>
            <person name="Schneiker-Bekel S."/>
            <person name="Wibberg D."/>
            <person name="Bekel T."/>
            <person name="Blom J."/>
            <person name="Linke B."/>
            <person name="Neuweger H."/>
            <person name="Stiens M."/>
            <person name="Vorholter F.J."/>
            <person name="Weidner S."/>
            <person name="Goesmann A."/>
            <person name="Puhler A."/>
            <person name="Schluter A."/>
        </authorList>
    </citation>
    <scope>NUCLEOTIDE SEQUENCE [LARGE SCALE GENOMIC DNA]</scope>
    <source>
        <strain evidence="1 2">SM11</strain>
    </source>
</reference>
<evidence type="ECO:0000313" key="1">
    <source>
        <dbReference type="EMBL" id="AEH78334.1"/>
    </source>
</evidence>
<organism evidence="1 2">
    <name type="scientific">Sinorhizobium meliloti (strain SM11)</name>
    <dbReference type="NCBI Taxonomy" id="707241"/>
    <lineage>
        <taxon>Bacteria</taxon>
        <taxon>Pseudomonadati</taxon>
        <taxon>Pseudomonadota</taxon>
        <taxon>Alphaproteobacteria</taxon>
        <taxon>Hyphomicrobiales</taxon>
        <taxon>Rhizobiaceae</taxon>
        <taxon>Sinorhizobium/Ensifer group</taxon>
        <taxon>Sinorhizobium</taxon>
    </lineage>
</organism>
<dbReference type="HOGENOM" id="CLU_106727_0_0_5"/>
<dbReference type="Proteomes" id="UP000009045">
    <property type="component" value="Chromosome"/>
</dbReference>
<dbReference type="EMBL" id="CP001830">
    <property type="protein sequence ID" value="AEH78334.1"/>
    <property type="molecule type" value="Genomic_DNA"/>
</dbReference>
<proteinExistence type="predicted"/>